<dbReference type="Gramene" id="QL03p002698:mrna">
    <property type="protein sequence ID" value="QL03p002698:mrna"/>
    <property type="gene ID" value="QL03p002698"/>
</dbReference>
<evidence type="ECO:0000256" key="1">
    <source>
        <dbReference type="SAM" id="Coils"/>
    </source>
</evidence>
<dbReference type="Proteomes" id="UP000594261">
    <property type="component" value="Chromosome 3"/>
</dbReference>
<keyword evidence="3" id="KW-1185">Reference proteome</keyword>
<evidence type="ECO:0000313" key="3">
    <source>
        <dbReference type="Proteomes" id="UP000594261"/>
    </source>
</evidence>
<name>A0A7N2R0J9_QUELO</name>
<dbReference type="EMBL" id="LRBV02000003">
    <property type="status" value="NOT_ANNOTATED_CDS"/>
    <property type="molecule type" value="Genomic_DNA"/>
</dbReference>
<organism evidence="2 3">
    <name type="scientific">Quercus lobata</name>
    <name type="common">Valley oak</name>
    <dbReference type="NCBI Taxonomy" id="97700"/>
    <lineage>
        <taxon>Eukaryota</taxon>
        <taxon>Viridiplantae</taxon>
        <taxon>Streptophyta</taxon>
        <taxon>Embryophyta</taxon>
        <taxon>Tracheophyta</taxon>
        <taxon>Spermatophyta</taxon>
        <taxon>Magnoliopsida</taxon>
        <taxon>eudicotyledons</taxon>
        <taxon>Gunneridae</taxon>
        <taxon>Pentapetalae</taxon>
        <taxon>rosids</taxon>
        <taxon>fabids</taxon>
        <taxon>Fagales</taxon>
        <taxon>Fagaceae</taxon>
        <taxon>Quercus</taxon>
    </lineage>
</organism>
<protein>
    <recommendedName>
        <fullName evidence="4">FRIGIDA-like protein</fullName>
    </recommendedName>
</protein>
<feature type="coiled-coil region" evidence="1">
    <location>
        <begin position="98"/>
        <end position="152"/>
    </location>
</feature>
<dbReference type="EnsemblPlants" id="QL03p002698:mrna">
    <property type="protein sequence ID" value="QL03p002698:mrna"/>
    <property type="gene ID" value="QL03p002698"/>
</dbReference>
<dbReference type="OMA" id="KKGEHEL"/>
<proteinExistence type="predicted"/>
<evidence type="ECO:0008006" key="4">
    <source>
        <dbReference type="Google" id="ProtNLM"/>
    </source>
</evidence>
<dbReference type="AlphaFoldDB" id="A0A7N2R0J9"/>
<reference evidence="2" key="2">
    <citation type="submission" date="2021-01" db="UniProtKB">
        <authorList>
            <consortium name="EnsemblPlants"/>
        </authorList>
    </citation>
    <scope>IDENTIFICATION</scope>
</reference>
<evidence type="ECO:0000313" key="2">
    <source>
        <dbReference type="EnsemblPlants" id="QL03p002698:mrna"/>
    </source>
</evidence>
<sequence length="284" mass="34084">MEKITRELEAAELSKQNLRKTLDQIHDCSSSVLLLSLQWKDLENHFETTRRFLLERAQELESKEEESGAFREKEKRFGERVKEFELKDMIIGERLKKYDLKEKRYKELKSKEKRLEELELREESIEQRSRDIELKEKRYVELIQDFEAKEKRLGDCLKEFEEWHKELGLKDKKIEERSEELVLNEKKYEERVKEFESKEKHFKETIKELGLTEKRFTDCLQTQVNTEPLAEPLEDFLVNDVDNNSSSSASPRFCVKMGGKSLQIFLNERWKEHDLMRDEVAAAL</sequence>
<dbReference type="InParanoid" id="A0A7N2R0J9"/>
<reference evidence="2 3" key="1">
    <citation type="journal article" date="2016" name="G3 (Bethesda)">
        <title>First Draft Assembly and Annotation of the Genome of a California Endemic Oak Quercus lobata Nee (Fagaceae).</title>
        <authorList>
            <person name="Sork V.L."/>
            <person name="Fitz-Gibbon S.T."/>
            <person name="Puiu D."/>
            <person name="Crepeau M."/>
            <person name="Gugger P.F."/>
            <person name="Sherman R."/>
            <person name="Stevens K."/>
            <person name="Langley C.H."/>
            <person name="Pellegrini M."/>
            <person name="Salzberg S.L."/>
        </authorList>
    </citation>
    <scope>NUCLEOTIDE SEQUENCE [LARGE SCALE GENOMIC DNA]</scope>
    <source>
        <strain evidence="2 3">cv. SW786</strain>
    </source>
</reference>
<dbReference type="PANTHER" id="PTHR31791:SF60">
    <property type="entry name" value="FRIGIDA-LIKE PROTEIN 5"/>
    <property type="match status" value="1"/>
</dbReference>
<dbReference type="PANTHER" id="PTHR31791">
    <property type="entry name" value="FRIGIDA-LIKE PROTEIN 3-RELATED"/>
    <property type="match status" value="1"/>
</dbReference>
<keyword evidence="1" id="KW-0175">Coiled coil</keyword>
<accession>A0A7N2R0J9</accession>